<feature type="region of interest" description="Disordered" evidence="1">
    <location>
        <begin position="1"/>
        <end position="31"/>
    </location>
</feature>
<organism evidence="2 3">
    <name type="scientific">Armillaria ostoyae</name>
    <name type="common">Armillaria root rot fungus</name>
    <dbReference type="NCBI Taxonomy" id="47428"/>
    <lineage>
        <taxon>Eukaryota</taxon>
        <taxon>Fungi</taxon>
        <taxon>Dikarya</taxon>
        <taxon>Basidiomycota</taxon>
        <taxon>Agaricomycotina</taxon>
        <taxon>Agaricomycetes</taxon>
        <taxon>Agaricomycetidae</taxon>
        <taxon>Agaricales</taxon>
        <taxon>Marasmiineae</taxon>
        <taxon>Physalacriaceae</taxon>
        <taxon>Armillaria</taxon>
    </lineage>
</organism>
<dbReference type="EMBL" id="FUEG01000014">
    <property type="protein sequence ID" value="SJL11560.1"/>
    <property type="molecule type" value="Genomic_DNA"/>
</dbReference>
<dbReference type="Gene3D" id="1.10.510.10">
    <property type="entry name" value="Transferase(Phosphotransferase) domain 1"/>
    <property type="match status" value="1"/>
</dbReference>
<feature type="compositionally biased region" description="Polar residues" evidence="1">
    <location>
        <begin position="15"/>
        <end position="24"/>
    </location>
</feature>
<dbReference type="AlphaFoldDB" id="A0A284RS28"/>
<dbReference type="STRING" id="47428.A0A284RS28"/>
<dbReference type="InterPro" id="IPR011009">
    <property type="entry name" value="Kinase-like_dom_sf"/>
</dbReference>
<evidence type="ECO:0000313" key="3">
    <source>
        <dbReference type="Proteomes" id="UP000219338"/>
    </source>
</evidence>
<dbReference type="Proteomes" id="UP000219338">
    <property type="component" value="Unassembled WGS sequence"/>
</dbReference>
<accession>A0A284RS28</accession>
<dbReference type="OMA" id="YNAGATF"/>
<evidence type="ECO:0000313" key="2">
    <source>
        <dbReference type="EMBL" id="SJL11560.1"/>
    </source>
</evidence>
<dbReference type="SUPFAM" id="SSF56112">
    <property type="entry name" value="Protein kinase-like (PK-like)"/>
    <property type="match status" value="1"/>
</dbReference>
<keyword evidence="3" id="KW-1185">Reference proteome</keyword>
<sequence>MANLNQQPPHYMANSCASGSGPSDSETRSSISDDRIAPEMFWVKHQPFLASSGYMLRPRYHPNWTPSWIRNDGTTRWRFRASFEDEHSTDAVRMKDGAKVVIRITRTDTAELSVANRLCSSDEPRNHTVPILDVIPIPDDEDQRVFMVMPMLKLFHEPEFHCRSEVSISCSLNIAHGDVSPLNFLMDSSKVCPKGYHYASEISYDGILWTLPVRPRCRVGPVQYYIIDFESAQEYPAGKANALTARNLRYGIRSSPEFSLGEPCNPFKLDMYNAGATFFELCEGYQGLDDFKPLLLDMMAEDPLARPDMEDALRRLDNLVFSNDKLWLWAGSGGFVRGSSLLRISSSICGESSRSFFRTSDVTTLALAIRIFECEVR</sequence>
<protein>
    <recommendedName>
        <fullName evidence="4">Protein kinase domain-containing protein</fullName>
    </recommendedName>
</protein>
<proteinExistence type="predicted"/>
<evidence type="ECO:0008006" key="4">
    <source>
        <dbReference type="Google" id="ProtNLM"/>
    </source>
</evidence>
<evidence type="ECO:0000256" key="1">
    <source>
        <dbReference type="SAM" id="MobiDB-lite"/>
    </source>
</evidence>
<gene>
    <name evidence="2" type="ORF">ARMOST_14965</name>
</gene>
<reference evidence="3" key="1">
    <citation type="journal article" date="2017" name="Nat. Ecol. Evol.">
        <title>Genome expansion and lineage-specific genetic innovations in the forest pathogenic fungi Armillaria.</title>
        <authorList>
            <person name="Sipos G."/>
            <person name="Prasanna A.N."/>
            <person name="Walter M.C."/>
            <person name="O'Connor E."/>
            <person name="Balint B."/>
            <person name="Krizsan K."/>
            <person name="Kiss B."/>
            <person name="Hess J."/>
            <person name="Varga T."/>
            <person name="Slot J."/>
            <person name="Riley R."/>
            <person name="Boka B."/>
            <person name="Rigling D."/>
            <person name="Barry K."/>
            <person name="Lee J."/>
            <person name="Mihaltcheva S."/>
            <person name="LaButti K."/>
            <person name="Lipzen A."/>
            <person name="Waldron R."/>
            <person name="Moloney N.M."/>
            <person name="Sperisen C."/>
            <person name="Kredics L."/>
            <person name="Vagvoelgyi C."/>
            <person name="Patrignani A."/>
            <person name="Fitzpatrick D."/>
            <person name="Nagy I."/>
            <person name="Doyle S."/>
            <person name="Anderson J.B."/>
            <person name="Grigoriev I.V."/>
            <person name="Gueldener U."/>
            <person name="Muensterkoetter M."/>
            <person name="Nagy L.G."/>
        </authorList>
    </citation>
    <scope>NUCLEOTIDE SEQUENCE [LARGE SCALE GENOMIC DNA]</scope>
    <source>
        <strain evidence="3">C18/9</strain>
    </source>
</reference>
<dbReference type="OrthoDB" id="5987198at2759"/>
<name>A0A284RS28_ARMOS</name>